<feature type="region of interest" description="Disordered" evidence="1">
    <location>
        <begin position="21"/>
        <end position="40"/>
    </location>
</feature>
<dbReference type="Proteomes" id="UP001141327">
    <property type="component" value="Unassembled WGS sequence"/>
</dbReference>
<dbReference type="EMBL" id="JAPMOS010000303">
    <property type="protein sequence ID" value="KAJ4453179.1"/>
    <property type="molecule type" value="Genomic_DNA"/>
</dbReference>
<organism evidence="2 3">
    <name type="scientific">Paratrimastix pyriformis</name>
    <dbReference type="NCBI Taxonomy" id="342808"/>
    <lineage>
        <taxon>Eukaryota</taxon>
        <taxon>Metamonada</taxon>
        <taxon>Preaxostyla</taxon>
        <taxon>Paratrimastigidae</taxon>
        <taxon>Paratrimastix</taxon>
    </lineage>
</organism>
<accession>A0ABQ8U1X4</accession>
<feature type="region of interest" description="Disordered" evidence="1">
    <location>
        <begin position="173"/>
        <end position="268"/>
    </location>
</feature>
<evidence type="ECO:0000313" key="2">
    <source>
        <dbReference type="EMBL" id="KAJ4453179.1"/>
    </source>
</evidence>
<protein>
    <recommendedName>
        <fullName evidence="4">Peptide deformylase</fullName>
    </recommendedName>
</protein>
<evidence type="ECO:0000256" key="1">
    <source>
        <dbReference type="SAM" id="MobiDB-lite"/>
    </source>
</evidence>
<gene>
    <name evidence="2" type="ORF">PAPYR_12434</name>
</gene>
<feature type="compositionally biased region" description="Low complexity" evidence="1">
    <location>
        <begin position="193"/>
        <end position="215"/>
    </location>
</feature>
<evidence type="ECO:0008006" key="4">
    <source>
        <dbReference type="Google" id="ProtNLM"/>
    </source>
</evidence>
<keyword evidence="3" id="KW-1185">Reference proteome</keyword>
<name>A0ABQ8U1X4_9EUKA</name>
<sequence length="336" mass="36336">MFDDDRNERVVYHPSLKVPSRPFTPDTLNRNAEPTLRPGSDGLLDDDTMPFFNAGLPCCAPNPQPLPWVHRNHFTLVQISPIPFSSVIAILATPSWLIPNHPPLFSQKPYLSLLRSHCIIHKLHHSRRISRRWQNPPAPPVSLHLRLFLPCASPPHSPLMSYSLPGALLIPPTRTTEPGAVGQTLAGATPGATPTTPRRPSPNSTESSSPRRTPPQLNLALSAASNSGGGTSPASGGVSPRGGGSPRAFDAVRPRSPPSAFREGRPLGRETPLGEVLEALEQMREVLIRTPGCIPAATVITEVRVDGKPHPSSAPVFLAIHLTHRPVEKQRLQPGK</sequence>
<comment type="caution">
    <text evidence="2">The sequence shown here is derived from an EMBL/GenBank/DDBJ whole genome shotgun (WGS) entry which is preliminary data.</text>
</comment>
<evidence type="ECO:0000313" key="3">
    <source>
        <dbReference type="Proteomes" id="UP001141327"/>
    </source>
</evidence>
<proteinExistence type="predicted"/>
<reference evidence="2" key="1">
    <citation type="journal article" date="2022" name="bioRxiv">
        <title>Genomics of Preaxostyla Flagellates Illuminates Evolutionary Transitions and the Path Towards Mitochondrial Loss.</title>
        <authorList>
            <person name="Novak L.V.F."/>
            <person name="Treitli S.C."/>
            <person name="Pyrih J."/>
            <person name="Halakuc P."/>
            <person name="Pipaliya S.V."/>
            <person name="Vacek V."/>
            <person name="Brzon O."/>
            <person name="Soukal P."/>
            <person name="Eme L."/>
            <person name="Dacks J.B."/>
            <person name="Karnkowska A."/>
            <person name="Elias M."/>
            <person name="Hampl V."/>
        </authorList>
    </citation>
    <scope>NUCLEOTIDE SEQUENCE</scope>
    <source>
        <strain evidence="2">RCP-MX</strain>
    </source>
</reference>